<protein>
    <recommendedName>
        <fullName evidence="7">TRAP transporter large permease protein</fullName>
    </recommendedName>
</protein>
<keyword evidence="3 7" id="KW-0997">Cell inner membrane</keyword>
<dbReference type="PANTHER" id="PTHR33362">
    <property type="entry name" value="SIALIC ACID TRAP TRANSPORTER PERMEASE PROTEIN SIAT-RELATED"/>
    <property type="match status" value="1"/>
</dbReference>
<evidence type="ECO:0000259" key="8">
    <source>
        <dbReference type="Pfam" id="PF06808"/>
    </source>
</evidence>
<reference evidence="9" key="1">
    <citation type="submission" date="2021-02" db="EMBL/GenBank/DDBJ databases">
        <title>Strain Y2R2, a novel species of the genus Halomonas.</title>
        <authorList>
            <person name="Huang H."/>
        </authorList>
    </citation>
    <scope>NUCLEOTIDE SEQUENCE</scope>
    <source>
        <strain evidence="9">Y2R2</strain>
    </source>
</reference>
<evidence type="ECO:0000256" key="2">
    <source>
        <dbReference type="ARBA" id="ARBA00022475"/>
    </source>
</evidence>
<sequence length="428" mass="44474">MMIASMFVGLIGLILMNVPVAVALGIVGALATVVSYGIYALPNIGMVMFDGATNFPLIAIPLFILAGAIMNASSISRRLIELASALVGFVKGGLAMVTIGASIFFAEISGSAVAGVSAIGSLLIPAMRSKGYSKEFAAAISSSAASLAIILPPSIPMILYAVMSGESVVKMFVAGIFPGLLGAIGLAVMCYFLARRYNLPAEERFNAGRLWKAFKGAAWALLIPVIILGGIFGGIVTATEGAALAVIVAIFISAVVYREFSLKNFYKACLDAGVQTAVVMLLVASSAVVGHYLTETQLPQALANSIADMTSNKYVVLALLNIVFLILGIFLHSAAAIILVVPIVLPLVTAVGIDPLHFGLIVTLNLAIGQQTPPVASVLIAACSIAKADIWATTRTNLWFLAVLFLILLINTYVPAVALALVNLIYGG</sequence>
<feature type="transmembrane region" description="Helical" evidence="7">
    <location>
        <begin position="374"/>
        <end position="392"/>
    </location>
</feature>
<keyword evidence="2" id="KW-1003">Cell membrane</keyword>
<accession>A0A856QW83</accession>
<dbReference type="AlphaFoldDB" id="A0A856QW83"/>
<comment type="function">
    <text evidence="7">Part of the tripartite ATP-independent periplasmic (TRAP) transport system.</text>
</comment>
<feature type="transmembrane region" description="Helical" evidence="7">
    <location>
        <begin position="399"/>
        <end position="426"/>
    </location>
</feature>
<dbReference type="RefSeq" id="WP_187775023.1">
    <property type="nucleotide sequence ID" value="NZ_CP038437.2"/>
</dbReference>
<feature type="transmembrane region" description="Helical" evidence="7">
    <location>
        <begin position="171"/>
        <end position="194"/>
    </location>
</feature>
<comment type="subcellular location">
    <subcellularLocation>
        <location evidence="1 7">Cell inner membrane</location>
        <topology evidence="1 7">Multi-pass membrane protein</topology>
    </subcellularLocation>
</comment>
<feature type="transmembrane region" description="Helical" evidence="7">
    <location>
        <begin position="272"/>
        <end position="294"/>
    </location>
</feature>
<keyword evidence="4 7" id="KW-0812">Transmembrane</keyword>
<evidence type="ECO:0000256" key="3">
    <source>
        <dbReference type="ARBA" id="ARBA00022519"/>
    </source>
</evidence>
<dbReference type="GO" id="GO:0022857">
    <property type="term" value="F:transmembrane transporter activity"/>
    <property type="evidence" value="ECO:0007669"/>
    <property type="project" value="UniProtKB-UniRule"/>
</dbReference>
<feature type="transmembrane region" description="Helical" evidence="7">
    <location>
        <begin position="79"/>
        <end position="97"/>
    </location>
</feature>
<gene>
    <name evidence="9" type="ORF">E4T21_15835</name>
</gene>
<dbReference type="InterPro" id="IPR010656">
    <property type="entry name" value="DctM"/>
</dbReference>
<dbReference type="PIRSF" id="PIRSF006066">
    <property type="entry name" value="HI0050"/>
    <property type="match status" value="1"/>
</dbReference>
<evidence type="ECO:0000256" key="7">
    <source>
        <dbReference type="RuleBase" id="RU369079"/>
    </source>
</evidence>
<evidence type="ECO:0000313" key="10">
    <source>
        <dbReference type="Proteomes" id="UP000324285"/>
    </source>
</evidence>
<keyword evidence="7" id="KW-0813">Transport</keyword>
<evidence type="ECO:0000256" key="5">
    <source>
        <dbReference type="ARBA" id="ARBA00022989"/>
    </source>
</evidence>
<dbReference type="Proteomes" id="UP000324285">
    <property type="component" value="Chromosome"/>
</dbReference>
<comment type="similarity">
    <text evidence="7">Belongs to the TRAP transporter large permease family.</text>
</comment>
<feature type="transmembrane region" description="Helical" evidence="7">
    <location>
        <begin position="51"/>
        <end position="72"/>
    </location>
</feature>
<dbReference type="EMBL" id="CP038437">
    <property type="protein sequence ID" value="QEM84152.2"/>
    <property type="molecule type" value="Genomic_DNA"/>
</dbReference>
<dbReference type="KEGG" id="hbh:E4T21_15835"/>
<comment type="subunit">
    <text evidence="7">The complex comprises the extracytoplasmic solute receptor protein and the two transmembrane proteins.</text>
</comment>
<feature type="transmembrane region" description="Helical" evidence="7">
    <location>
        <begin position="7"/>
        <end position="39"/>
    </location>
</feature>
<evidence type="ECO:0000256" key="1">
    <source>
        <dbReference type="ARBA" id="ARBA00004429"/>
    </source>
</evidence>
<keyword evidence="5 7" id="KW-1133">Transmembrane helix</keyword>
<feature type="transmembrane region" description="Helical" evidence="7">
    <location>
        <begin position="314"/>
        <end position="340"/>
    </location>
</feature>
<name>A0A856QW83_9GAMM</name>
<feature type="transmembrane region" description="Helical" evidence="7">
    <location>
        <begin position="136"/>
        <end position="159"/>
    </location>
</feature>
<feature type="transmembrane region" description="Helical" evidence="7">
    <location>
        <begin position="103"/>
        <end position="124"/>
    </location>
</feature>
<dbReference type="NCBIfam" id="TIGR00786">
    <property type="entry name" value="dctM"/>
    <property type="match status" value="1"/>
</dbReference>
<feature type="domain" description="TRAP C4-dicarboxylate transport system permease DctM subunit" evidence="8">
    <location>
        <begin position="7"/>
        <end position="416"/>
    </location>
</feature>
<organism evidence="9 10">
    <name type="scientific">Halomonas binhaiensis</name>
    <dbReference type="NCBI Taxonomy" id="2562282"/>
    <lineage>
        <taxon>Bacteria</taxon>
        <taxon>Pseudomonadati</taxon>
        <taxon>Pseudomonadota</taxon>
        <taxon>Gammaproteobacteria</taxon>
        <taxon>Oceanospirillales</taxon>
        <taxon>Halomonadaceae</taxon>
        <taxon>Halomonas</taxon>
    </lineage>
</organism>
<feature type="transmembrane region" description="Helical" evidence="7">
    <location>
        <begin position="242"/>
        <end position="260"/>
    </location>
</feature>
<feature type="transmembrane region" description="Helical" evidence="7">
    <location>
        <begin position="214"/>
        <end position="236"/>
    </location>
</feature>
<dbReference type="InterPro" id="IPR004681">
    <property type="entry name" value="TRAP_DctM"/>
</dbReference>
<dbReference type="GO" id="GO:0005886">
    <property type="term" value="C:plasma membrane"/>
    <property type="evidence" value="ECO:0007669"/>
    <property type="project" value="UniProtKB-SubCell"/>
</dbReference>
<keyword evidence="10" id="KW-1185">Reference proteome</keyword>
<evidence type="ECO:0000256" key="6">
    <source>
        <dbReference type="ARBA" id="ARBA00023136"/>
    </source>
</evidence>
<proteinExistence type="inferred from homology"/>
<evidence type="ECO:0000313" key="9">
    <source>
        <dbReference type="EMBL" id="QEM84152.2"/>
    </source>
</evidence>
<evidence type="ECO:0000256" key="4">
    <source>
        <dbReference type="ARBA" id="ARBA00022692"/>
    </source>
</evidence>
<keyword evidence="6 7" id="KW-0472">Membrane</keyword>
<dbReference type="Pfam" id="PF06808">
    <property type="entry name" value="DctM"/>
    <property type="match status" value="1"/>
</dbReference>